<dbReference type="AlphaFoldDB" id="R2QDS1"/>
<proteinExistence type="predicted"/>
<feature type="compositionally biased region" description="Low complexity" evidence="1">
    <location>
        <begin position="51"/>
        <end position="62"/>
    </location>
</feature>
<evidence type="ECO:0000313" key="4">
    <source>
        <dbReference type="EMBL" id="EOT60617.1"/>
    </source>
</evidence>
<feature type="signal peptide" evidence="2">
    <location>
        <begin position="1"/>
        <end position="21"/>
    </location>
</feature>
<dbReference type="EMBL" id="AJAR01000021">
    <property type="protein sequence ID" value="EOH94572.1"/>
    <property type="molecule type" value="Genomic_DNA"/>
</dbReference>
<name>R2QDS1_9ENTE</name>
<protein>
    <recommendedName>
        <fullName evidence="7">Lipoprotein</fullName>
    </recommendedName>
</protein>
<comment type="caution">
    <text evidence="3">The sequence shown here is derived from an EMBL/GenBank/DDBJ whole genome shotgun (WGS) entry which is preliminary data.</text>
</comment>
<evidence type="ECO:0000313" key="3">
    <source>
        <dbReference type="EMBL" id="EOH94572.1"/>
    </source>
</evidence>
<evidence type="ECO:0000313" key="5">
    <source>
        <dbReference type="Proteomes" id="UP000013858"/>
    </source>
</evidence>
<dbReference type="eggNOG" id="ENOG5033EW2">
    <property type="taxonomic scope" value="Bacteria"/>
</dbReference>
<evidence type="ECO:0008006" key="7">
    <source>
        <dbReference type="Google" id="ProtNLM"/>
    </source>
</evidence>
<dbReference type="PROSITE" id="PS51257">
    <property type="entry name" value="PROKAR_LIPOPROTEIN"/>
    <property type="match status" value="1"/>
</dbReference>
<reference evidence="3 5" key="1">
    <citation type="submission" date="2013-02" db="EMBL/GenBank/DDBJ databases">
        <title>The Genome Sequence of Enterococcus haemoperoxidus BAA-382.</title>
        <authorList>
            <consortium name="The Broad Institute Genome Sequencing Platform"/>
            <consortium name="The Broad Institute Genome Sequencing Center for Infectious Disease"/>
            <person name="Earl A.M."/>
            <person name="Gilmore M.S."/>
            <person name="Lebreton F."/>
            <person name="Walker B."/>
            <person name="Young S.K."/>
            <person name="Zeng Q."/>
            <person name="Gargeya S."/>
            <person name="Fitzgerald M."/>
            <person name="Haas B."/>
            <person name="Abouelleil A."/>
            <person name="Alvarado L."/>
            <person name="Arachchi H.M."/>
            <person name="Berlin A.M."/>
            <person name="Chapman S.B."/>
            <person name="Dewar J."/>
            <person name="Goldberg J."/>
            <person name="Griggs A."/>
            <person name="Gujja S."/>
            <person name="Hansen M."/>
            <person name="Howarth C."/>
            <person name="Imamovic A."/>
            <person name="Larimer J."/>
            <person name="McCowan C."/>
            <person name="Murphy C."/>
            <person name="Neiman D."/>
            <person name="Pearson M."/>
            <person name="Priest M."/>
            <person name="Roberts A."/>
            <person name="Saif S."/>
            <person name="Shea T."/>
            <person name="Sisk P."/>
            <person name="Sykes S."/>
            <person name="Wortman J."/>
            <person name="Nusbaum C."/>
            <person name="Birren B."/>
        </authorList>
    </citation>
    <scope>NUCLEOTIDE SEQUENCE [LARGE SCALE GENOMIC DNA]</scope>
    <source>
        <strain evidence="3 5">ATCC BAA-382</strain>
    </source>
</reference>
<dbReference type="EMBL" id="ASVY01000003">
    <property type="protein sequence ID" value="EOT60617.1"/>
    <property type="molecule type" value="Genomic_DNA"/>
</dbReference>
<dbReference type="Proteomes" id="UP000013858">
    <property type="component" value="Unassembled WGS sequence"/>
</dbReference>
<sequence>MKKYLMISLGMLLLLAGCSSGENNSSTSSTSSSVSQMTEKSTSNLAVSATSESSKNSNSKESSTTDMSNEYPYDVSLDAVKAATFYNNGMNLPQEIALTVEQGSQGTASFTIKSPDGDFMTSYAISYQQNPTKTIRIFSADTHEIRTVKVNTEIVLGDRLFSDQNRVMTGNLYVFVNKSGGLSLATPNYAGNVDEQDSDVMLEYLQNK</sequence>
<dbReference type="Proteomes" id="UP000014197">
    <property type="component" value="Unassembled WGS sequence"/>
</dbReference>
<keyword evidence="6" id="KW-1185">Reference proteome</keyword>
<dbReference type="PATRIC" id="fig|1158608.3.peg.2264"/>
<dbReference type="STRING" id="155618.RV06_GL000852"/>
<evidence type="ECO:0000256" key="1">
    <source>
        <dbReference type="SAM" id="MobiDB-lite"/>
    </source>
</evidence>
<reference evidence="4 6" key="2">
    <citation type="submission" date="2013-03" db="EMBL/GenBank/DDBJ databases">
        <title>The Genome Sequence of Enterococcus haemoperoxidus BAA-382 (PacBio/Illumina hybrid assembly).</title>
        <authorList>
            <consortium name="The Broad Institute Genomics Platform"/>
            <consortium name="The Broad Institute Genome Sequencing Center for Infectious Disease"/>
            <person name="Earl A."/>
            <person name="Russ C."/>
            <person name="Gilmore M."/>
            <person name="Surin D."/>
            <person name="Walker B."/>
            <person name="Young S."/>
            <person name="Zeng Q."/>
            <person name="Gargeya S."/>
            <person name="Fitzgerald M."/>
            <person name="Haas B."/>
            <person name="Abouelleil A."/>
            <person name="Allen A.W."/>
            <person name="Alvarado L."/>
            <person name="Arachchi H.M."/>
            <person name="Berlin A.M."/>
            <person name="Chapman S.B."/>
            <person name="Gainer-Dewar J."/>
            <person name="Goldberg J."/>
            <person name="Griggs A."/>
            <person name="Gujja S."/>
            <person name="Hansen M."/>
            <person name="Howarth C."/>
            <person name="Imamovic A."/>
            <person name="Ireland A."/>
            <person name="Larimer J."/>
            <person name="McCowan C."/>
            <person name="Murphy C."/>
            <person name="Pearson M."/>
            <person name="Poon T.W."/>
            <person name="Priest M."/>
            <person name="Roberts A."/>
            <person name="Saif S."/>
            <person name="Shea T."/>
            <person name="Sisk P."/>
            <person name="Sykes S."/>
            <person name="Wortman J."/>
            <person name="Nusbaum C."/>
            <person name="Birren B."/>
        </authorList>
    </citation>
    <scope>NUCLEOTIDE SEQUENCE [LARGE SCALE GENOMIC DNA]</scope>
    <source>
        <strain evidence="4 6">ATCC BAA-382</strain>
    </source>
</reference>
<keyword evidence="2" id="KW-0732">Signal</keyword>
<accession>R2QDS1</accession>
<feature type="chain" id="PRO_5038609657" description="Lipoprotein" evidence="2">
    <location>
        <begin position="22"/>
        <end position="208"/>
    </location>
</feature>
<gene>
    <name evidence="4" type="ORF">I583_03263</name>
    <name evidence="3" type="ORF">UAW_02298</name>
</gene>
<evidence type="ECO:0000313" key="6">
    <source>
        <dbReference type="Proteomes" id="UP000014197"/>
    </source>
</evidence>
<feature type="region of interest" description="Disordered" evidence="1">
    <location>
        <begin position="24"/>
        <end position="68"/>
    </location>
</feature>
<organism evidence="3 5">
    <name type="scientific">Enterococcus haemoperoxidus ATCC BAA-382</name>
    <dbReference type="NCBI Taxonomy" id="1158608"/>
    <lineage>
        <taxon>Bacteria</taxon>
        <taxon>Bacillati</taxon>
        <taxon>Bacillota</taxon>
        <taxon>Bacilli</taxon>
        <taxon>Lactobacillales</taxon>
        <taxon>Enterococcaceae</taxon>
        <taxon>Enterococcus</taxon>
    </lineage>
</organism>
<evidence type="ECO:0000256" key="2">
    <source>
        <dbReference type="SAM" id="SignalP"/>
    </source>
</evidence>
<feature type="compositionally biased region" description="Low complexity" evidence="1">
    <location>
        <begin position="24"/>
        <end position="43"/>
    </location>
</feature>
<dbReference type="RefSeq" id="WP_010762489.1">
    <property type="nucleotide sequence ID" value="NZ_KB946316.1"/>
</dbReference>
<dbReference type="OrthoDB" id="2195019at2"/>